<feature type="compositionally biased region" description="Low complexity" evidence="1">
    <location>
        <begin position="443"/>
        <end position="472"/>
    </location>
</feature>
<dbReference type="EMBL" id="JAQQDR010000011">
    <property type="protein sequence ID" value="MFM0242070.1"/>
    <property type="molecule type" value="Genomic_DNA"/>
</dbReference>
<evidence type="ECO:0000256" key="1">
    <source>
        <dbReference type="SAM" id="MobiDB-lite"/>
    </source>
</evidence>
<feature type="signal peptide" evidence="2">
    <location>
        <begin position="1"/>
        <end position="40"/>
    </location>
</feature>
<proteinExistence type="predicted"/>
<feature type="compositionally biased region" description="Polar residues" evidence="1">
    <location>
        <begin position="784"/>
        <end position="800"/>
    </location>
</feature>
<feature type="region of interest" description="Disordered" evidence="1">
    <location>
        <begin position="186"/>
        <end position="250"/>
    </location>
</feature>
<gene>
    <name evidence="3" type="ORF">PQR03_28400</name>
</gene>
<feature type="compositionally biased region" description="Polar residues" evidence="1">
    <location>
        <begin position="587"/>
        <end position="597"/>
    </location>
</feature>
<dbReference type="Gene3D" id="1.20.58.2200">
    <property type="match status" value="1"/>
</dbReference>
<sequence length="923" mass="91777">MNLRLSSLRAMFNLPGASRLTAAAAVSAALVCAGMGSAAAAPGDAASAPDAASVSYANGGQVTVRPGQSLNDVAIAVTQSHDKATLARASRALFDANPNAFMSHDPSRLRLGAVLTVPVLDASGALAASAAGVAAAPASAPNAASATSAASAVAQANAAAASAASAAAPAAPAVSAMASAATEASSATPGSTASSAPIAGSQAAALPASGTHEWTGSIQPSASEAEGASAAGAGTTPATTAAQPASQPRAQVSSLQQLLALKNRVLMELQKHGIGGTPPATNTASTGVAQPAAGVSSAAAVPSHGSTPVASASSGAGMSQTELSVAAAIGAALVALLAALRMGRRKRERLAAEAASADGGGAASARATGPQDVVSTREQIPARGASDVGDDLPVGNAAALAAAEREAAEGDAAAREMEERVAAERDAEIRQAAAREAAEKAAEQAAAERAAAEQTAAEQAAAVRAAAEQAEQAEAEHAAAERTAAEQAAAEHAAAERTAAEQAAAEHAAAERTAAEQVEAEHAAAERTAAEQAEAERAAAERAIGERAAENQPAAAHTTFPSPGLNAPDHISQERDAAPASVEPAQLSPNVAPSAQGGSIPEPLPGPHHDDFDSATTAASLAAAAELGADALPLTPLEPVDDAFLHEEPAHRLQWDDTPAARLEPSIESQRHLNVPPVDLQQPHVEPQSTPAFSQSHSDAASPAEPLQDEAQRAHSELAQEPHQPVQTLPSDASPTREPEPQPQPAPAAVPTEFPRDAVDAFGSLDMPLPPRVESSADVLNAPASLSSQPVASPETTAQQAVPLPDPDETPHIADEITAGTAGHASVAGLGAGFGTGLGAAGFGALKLDFDLELPPSPAQPLPAFTQNDLSRIARNKLELAAEYIELGDLSGARALINEVIETNDPGTRTEARALLSTLAPLS</sequence>
<feature type="compositionally biased region" description="Low complexity" evidence="1">
    <location>
        <begin position="186"/>
        <end position="201"/>
    </location>
</feature>
<feature type="compositionally biased region" description="Low complexity" evidence="1">
    <location>
        <begin position="352"/>
        <end position="369"/>
    </location>
</feature>
<reference evidence="3 4" key="1">
    <citation type="journal article" date="2024" name="Chem. Sci.">
        <title>Discovery of megapolipeptins by genome mining of a Burkholderiales bacteria collection.</title>
        <authorList>
            <person name="Paulo B.S."/>
            <person name="Recchia M.J.J."/>
            <person name="Lee S."/>
            <person name="Fergusson C.H."/>
            <person name="Romanowski S.B."/>
            <person name="Hernandez A."/>
            <person name="Krull N."/>
            <person name="Liu D.Y."/>
            <person name="Cavanagh H."/>
            <person name="Bos A."/>
            <person name="Gray C.A."/>
            <person name="Murphy B.T."/>
            <person name="Linington R.G."/>
            <person name="Eustaquio A.S."/>
        </authorList>
    </citation>
    <scope>NUCLEOTIDE SEQUENCE [LARGE SCALE GENOMIC DNA]</scope>
    <source>
        <strain evidence="3 4">RL17-351-BIE-A</strain>
    </source>
</reference>
<feature type="region of interest" description="Disordered" evidence="1">
    <location>
        <begin position="432"/>
        <end position="619"/>
    </location>
</feature>
<feature type="compositionally biased region" description="Basic and acidic residues" evidence="1">
    <location>
        <begin position="508"/>
        <end position="549"/>
    </location>
</feature>
<feature type="chain" id="PRO_5047307324" evidence="2">
    <location>
        <begin position="41"/>
        <end position="923"/>
    </location>
</feature>
<feature type="compositionally biased region" description="Polar residues" evidence="1">
    <location>
        <begin position="687"/>
        <end position="699"/>
    </location>
</feature>
<accession>A0ABW9BQ77</accession>
<feature type="compositionally biased region" description="Low complexity" evidence="1">
    <location>
        <begin position="219"/>
        <end position="250"/>
    </location>
</feature>
<evidence type="ECO:0000313" key="3">
    <source>
        <dbReference type="EMBL" id="MFM0242070.1"/>
    </source>
</evidence>
<name>A0ABW9BQ77_9BURK</name>
<dbReference type="Proteomes" id="UP001629274">
    <property type="component" value="Unassembled WGS sequence"/>
</dbReference>
<feature type="compositionally biased region" description="Basic and acidic residues" evidence="1">
    <location>
        <begin position="710"/>
        <end position="720"/>
    </location>
</feature>
<keyword evidence="4" id="KW-1185">Reference proteome</keyword>
<feature type="compositionally biased region" description="Polar residues" evidence="1">
    <location>
        <begin position="725"/>
        <end position="734"/>
    </location>
</feature>
<dbReference type="NCBIfam" id="TIGR03504">
    <property type="entry name" value="FimV_Cterm"/>
    <property type="match status" value="1"/>
</dbReference>
<organism evidence="3 4">
    <name type="scientific">Paraburkholderia phytofirmans</name>
    <dbReference type="NCBI Taxonomy" id="261302"/>
    <lineage>
        <taxon>Bacteria</taxon>
        <taxon>Pseudomonadati</taxon>
        <taxon>Pseudomonadota</taxon>
        <taxon>Betaproteobacteria</taxon>
        <taxon>Burkholderiales</taxon>
        <taxon>Burkholderiaceae</taxon>
        <taxon>Paraburkholderia</taxon>
    </lineage>
</organism>
<protein>
    <submittedName>
        <fullName evidence="3">Fimbrial protein FimV</fullName>
    </submittedName>
</protein>
<feature type="compositionally biased region" description="Basic and acidic residues" evidence="1">
    <location>
        <begin position="643"/>
        <end position="655"/>
    </location>
</feature>
<keyword evidence="2" id="KW-0732">Signal</keyword>
<feature type="region of interest" description="Disordered" evidence="1">
    <location>
        <begin position="351"/>
        <end position="375"/>
    </location>
</feature>
<dbReference type="InterPro" id="IPR020011">
    <property type="entry name" value="FimV_C"/>
</dbReference>
<dbReference type="InterPro" id="IPR038440">
    <property type="entry name" value="FimV_C_sf"/>
</dbReference>
<feature type="region of interest" description="Disordered" evidence="1">
    <location>
        <begin position="643"/>
        <end position="811"/>
    </location>
</feature>
<feature type="compositionally biased region" description="Basic and acidic residues" evidence="1">
    <location>
        <begin position="474"/>
        <end position="484"/>
    </location>
</feature>
<dbReference type="RefSeq" id="WP_408261481.1">
    <property type="nucleotide sequence ID" value="NZ_JAQQCK010000004.1"/>
</dbReference>
<evidence type="ECO:0000313" key="4">
    <source>
        <dbReference type="Proteomes" id="UP001629274"/>
    </source>
</evidence>
<comment type="caution">
    <text evidence="3">The sequence shown here is derived from an EMBL/GenBank/DDBJ whole genome shotgun (WGS) entry which is preliminary data.</text>
</comment>
<evidence type="ECO:0000256" key="2">
    <source>
        <dbReference type="SAM" id="SignalP"/>
    </source>
</evidence>